<evidence type="ECO:0007829" key="3">
    <source>
        <dbReference type="PeptideAtlas" id="A0A8V0ZNQ9"/>
    </source>
</evidence>
<dbReference type="GO" id="GO:0004721">
    <property type="term" value="F:phosphoprotein phosphatase activity"/>
    <property type="evidence" value="ECO:0007669"/>
    <property type="project" value="InterPro"/>
</dbReference>
<reference evidence="1" key="2">
    <citation type="submission" date="2025-08" db="UniProtKB">
        <authorList>
            <consortium name="Ensembl"/>
        </authorList>
    </citation>
    <scope>IDENTIFICATION</scope>
    <source>
        <strain evidence="1">broiler</strain>
    </source>
</reference>
<dbReference type="PANTHER" id="PTHR46712">
    <property type="entry name" value="PHOSPHATIDYLGLYCEROPHOSPHATASE AND PROTEIN-TYROSINE PHOSPHATASE 1"/>
    <property type="match status" value="1"/>
</dbReference>
<gene>
    <name evidence="1" type="primary">PTPMT1</name>
</gene>
<dbReference type="SUPFAM" id="SSF52799">
    <property type="entry name" value="(Phosphotyrosine protein) phosphatases II"/>
    <property type="match status" value="1"/>
</dbReference>
<proteinExistence type="evidence at protein level"/>
<protein>
    <submittedName>
        <fullName evidence="1">Protein tyrosine phosphatase, mitochondrial 1</fullName>
    </submittedName>
</protein>
<evidence type="ECO:0000313" key="1">
    <source>
        <dbReference type="Ensembl" id="ENSGALP00010032324.1"/>
    </source>
</evidence>
<dbReference type="AlphaFoldDB" id="A0A8V0ZNQ9"/>
<dbReference type="OrthoDB" id="273181at2759"/>
<sequence>MGVAAALGAGAARLLFYPTLLYTALRAQLPASRRPWFHRIDRAVLLGALPLRGRSRRLVAEENVRAVLTLNEEYETRFLCCSAQLHHWSPQEAIEAIAKIRPHILIRRKQVQVLESFHRDVTAGTTAKCQ</sequence>
<dbReference type="InterPro" id="IPR029021">
    <property type="entry name" value="Prot-tyrosine_phosphatase-like"/>
</dbReference>
<evidence type="ECO:0000313" key="2">
    <source>
        <dbReference type="Proteomes" id="UP000000539"/>
    </source>
</evidence>
<dbReference type="InterPro" id="IPR042165">
    <property type="entry name" value="PTPMT1"/>
</dbReference>
<reference evidence="1" key="3">
    <citation type="submission" date="2025-09" db="UniProtKB">
        <authorList>
            <consortium name="Ensembl"/>
        </authorList>
    </citation>
    <scope>IDENTIFICATION</scope>
    <source>
        <strain evidence="1">broiler</strain>
    </source>
</reference>
<organism evidence="1 2">
    <name type="scientific">Gallus gallus</name>
    <name type="common">Chicken</name>
    <dbReference type="NCBI Taxonomy" id="9031"/>
    <lineage>
        <taxon>Eukaryota</taxon>
        <taxon>Metazoa</taxon>
        <taxon>Chordata</taxon>
        <taxon>Craniata</taxon>
        <taxon>Vertebrata</taxon>
        <taxon>Euteleostomi</taxon>
        <taxon>Archelosauria</taxon>
        <taxon>Archosauria</taxon>
        <taxon>Dinosauria</taxon>
        <taxon>Saurischia</taxon>
        <taxon>Theropoda</taxon>
        <taxon>Coelurosauria</taxon>
        <taxon>Aves</taxon>
        <taxon>Neognathae</taxon>
        <taxon>Galloanserae</taxon>
        <taxon>Galliformes</taxon>
        <taxon>Phasianidae</taxon>
        <taxon>Phasianinae</taxon>
        <taxon>Gallus</taxon>
    </lineage>
</organism>
<reference evidence="1" key="1">
    <citation type="submission" date="2020-11" db="EMBL/GenBank/DDBJ databases">
        <title>Gallus gallus (Chicken) genome, bGalGal1, GRCg7b, maternal haplotype autosomes + Z &amp; W.</title>
        <authorList>
            <person name="Warren W."/>
            <person name="Formenti G."/>
            <person name="Fedrigo O."/>
            <person name="Haase B."/>
            <person name="Mountcastle J."/>
            <person name="Balacco J."/>
            <person name="Tracey A."/>
            <person name="Schneider V."/>
            <person name="Okimoto R."/>
            <person name="Cheng H."/>
            <person name="Hawken R."/>
            <person name="Howe K."/>
            <person name="Jarvis E.D."/>
        </authorList>
    </citation>
    <scope>NUCLEOTIDE SEQUENCE [LARGE SCALE GENOMIC DNA]</scope>
    <source>
        <strain evidence="1">Broiler</strain>
    </source>
</reference>
<name>A0A8V0ZNQ9_CHICK</name>
<accession>A0A8V0ZNQ9</accession>
<dbReference type="Proteomes" id="UP000000539">
    <property type="component" value="Chromosome 5"/>
</dbReference>
<dbReference type="PANTHER" id="PTHR46712:SF1">
    <property type="entry name" value="PHOSPHATIDYLGLYCEROPHOSPHATASE AND PROTEIN-TYROSINE PHOSPHATASE 1"/>
    <property type="match status" value="1"/>
</dbReference>
<keyword evidence="3" id="KW-1267">Proteomics identification</keyword>
<dbReference type="Gene3D" id="3.90.190.10">
    <property type="entry name" value="Protein tyrosine phosphatase superfamily"/>
    <property type="match status" value="1"/>
</dbReference>
<keyword evidence="2" id="KW-1185">Reference proteome</keyword>
<dbReference type="Ensembl" id="ENSGALT00010053664.1">
    <property type="protein sequence ID" value="ENSGALP00010032324.1"/>
    <property type="gene ID" value="ENSGALG00010022073.1"/>
</dbReference>
<dbReference type="GeneTree" id="ENSGT00390000014065"/>